<reference evidence="2 3" key="1">
    <citation type="submission" date="2021-02" db="EMBL/GenBank/DDBJ databases">
        <title>Activity-based single-cell genomes from oceanic crustal fluid captures similar information to metagenomic and metatranscriptomic surveys with orders of magnitude less sampling.</title>
        <authorList>
            <person name="D'Angelo T.S."/>
            <person name="Orcutt B.N."/>
        </authorList>
    </citation>
    <scope>NUCLEOTIDE SEQUENCE [LARGE SCALE GENOMIC DNA]</scope>
    <source>
        <strain evidence="2">AH-315-G02</strain>
    </source>
</reference>
<evidence type="ECO:0000256" key="1">
    <source>
        <dbReference type="SAM" id="MobiDB-lite"/>
    </source>
</evidence>
<sequence length="101" mass="11170">MAISGILVHCLEDDLEVVEQQVSSMEELTTYGIHEGAYVVAVVESPSDVIEKVVKRIGRLDGVLTVYTTYLTIEDEIDDDGNLTTNLSATQHMKMEPRQDG</sequence>
<proteinExistence type="predicted"/>
<feature type="region of interest" description="Disordered" evidence="1">
    <location>
        <begin position="80"/>
        <end position="101"/>
    </location>
</feature>
<feature type="compositionally biased region" description="Polar residues" evidence="1">
    <location>
        <begin position="82"/>
        <end position="91"/>
    </location>
</feature>
<dbReference type="Proteomes" id="UP000717534">
    <property type="component" value="Unassembled WGS sequence"/>
</dbReference>
<evidence type="ECO:0000313" key="2">
    <source>
        <dbReference type="EMBL" id="MBN4068910.1"/>
    </source>
</evidence>
<dbReference type="InterPro" id="IPR005623">
    <property type="entry name" value="Chaperone_NapD_NO3_reduct"/>
</dbReference>
<dbReference type="Pfam" id="PF03927">
    <property type="entry name" value="NapD"/>
    <property type="match status" value="1"/>
</dbReference>
<name>A0ABS3AWI2_9BACT</name>
<gene>
    <name evidence="2" type="ORF">JYU06_05265</name>
</gene>
<comment type="caution">
    <text evidence="2">The sequence shown here is derived from an EMBL/GenBank/DDBJ whole genome shotgun (WGS) entry which is preliminary data.</text>
</comment>
<organism evidence="2 3">
    <name type="scientific">Desulfotalea psychrophila</name>
    <dbReference type="NCBI Taxonomy" id="84980"/>
    <lineage>
        <taxon>Bacteria</taxon>
        <taxon>Pseudomonadati</taxon>
        <taxon>Thermodesulfobacteriota</taxon>
        <taxon>Desulfobulbia</taxon>
        <taxon>Desulfobulbales</taxon>
        <taxon>Desulfocapsaceae</taxon>
        <taxon>Desulfotalea</taxon>
    </lineage>
</organism>
<protein>
    <submittedName>
        <fullName evidence="2">Chaperone NapD</fullName>
    </submittedName>
</protein>
<accession>A0ABS3AWI2</accession>
<dbReference type="Gene3D" id="3.30.70.920">
    <property type="match status" value="1"/>
</dbReference>
<dbReference type="EMBL" id="JAFITO010000079">
    <property type="protein sequence ID" value="MBN4068910.1"/>
    <property type="molecule type" value="Genomic_DNA"/>
</dbReference>
<evidence type="ECO:0000313" key="3">
    <source>
        <dbReference type="Proteomes" id="UP000717534"/>
    </source>
</evidence>
<keyword evidence="3" id="KW-1185">Reference proteome</keyword>